<evidence type="ECO:0000313" key="2">
    <source>
        <dbReference type="EMBL" id="MEQ2710033.1"/>
    </source>
</evidence>
<reference evidence="2 3" key="1">
    <citation type="submission" date="2024-04" db="EMBL/GenBank/DDBJ databases">
        <title>Human intestinal bacterial collection.</title>
        <authorList>
            <person name="Pauvert C."/>
            <person name="Hitch T.C.A."/>
            <person name="Clavel T."/>
        </authorList>
    </citation>
    <scope>NUCLEOTIDE SEQUENCE [LARGE SCALE GENOMIC DNA]</scope>
    <source>
        <strain evidence="2 3">CLA-AA-H249</strain>
    </source>
</reference>
<feature type="transmembrane region" description="Helical" evidence="1">
    <location>
        <begin position="119"/>
        <end position="138"/>
    </location>
</feature>
<sequence length="157" mass="18959">MYKIDKEIKTKLTEKEIKKKLYNISSKKRRASIFFIPNQEKFFIKEMEDSIVLYTIPYYKNRGFVPKIKIKMYSNGENTIMTMRYSLYFEAELIIIIANILLIISSLLILMITSNNRYWGLYIIIFVIFCDFGFYKTFKDETEKIMQYFNENVFIES</sequence>
<keyword evidence="1" id="KW-1133">Transmembrane helix</keyword>
<name>A0ABV1IS36_9FIRM</name>
<keyword evidence="1" id="KW-0812">Transmembrane</keyword>
<dbReference type="RefSeq" id="WP_349110275.1">
    <property type="nucleotide sequence ID" value="NZ_JBBNIN010000002.1"/>
</dbReference>
<dbReference type="Proteomes" id="UP001482154">
    <property type="component" value="Unassembled WGS sequence"/>
</dbReference>
<gene>
    <name evidence="2" type="ORF">AAAU51_02430</name>
</gene>
<accession>A0ABV1IS36</accession>
<organism evidence="2 3">
    <name type="scientific">Anaerostipes amylophilus</name>
    <dbReference type="NCBI Taxonomy" id="2981779"/>
    <lineage>
        <taxon>Bacteria</taxon>
        <taxon>Bacillati</taxon>
        <taxon>Bacillota</taxon>
        <taxon>Clostridia</taxon>
        <taxon>Lachnospirales</taxon>
        <taxon>Lachnospiraceae</taxon>
        <taxon>Anaerostipes</taxon>
    </lineage>
</organism>
<feature type="transmembrane region" description="Helical" evidence="1">
    <location>
        <begin position="93"/>
        <end position="113"/>
    </location>
</feature>
<protein>
    <submittedName>
        <fullName evidence="2">Uncharacterized protein</fullName>
    </submittedName>
</protein>
<evidence type="ECO:0000313" key="3">
    <source>
        <dbReference type="Proteomes" id="UP001482154"/>
    </source>
</evidence>
<proteinExistence type="predicted"/>
<dbReference type="EMBL" id="JBBNIN010000002">
    <property type="protein sequence ID" value="MEQ2710033.1"/>
    <property type="molecule type" value="Genomic_DNA"/>
</dbReference>
<keyword evidence="1" id="KW-0472">Membrane</keyword>
<evidence type="ECO:0000256" key="1">
    <source>
        <dbReference type="SAM" id="Phobius"/>
    </source>
</evidence>
<keyword evidence="3" id="KW-1185">Reference proteome</keyword>
<comment type="caution">
    <text evidence="2">The sequence shown here is derived from an EMBL/GenBank/DDBJ whole genome shotgun (WGS) entry which is preliminary data.</text>
</comment>